<evidence type="ECO:0000256" key="5">
    <source>
        <dbReference type="ARBA" id="ARBA00023053"/>
    </source>
</evidence>
<dbReference type="GO" id="GO:0051453">
    <property type="term" value="P:regulation of intracellular pH"/>
    <property type="evidence" value="ECO:0007669"/>
    <property type="project" value="TreeGrafter"/>
</dbReference>
<dbReference type="GO" id="GO:0005886">
    <property type="term" value="C:plasma membrane"/>
    <property type="evidence" value="ECO:0007669"/>
    <property type="project" value="TreeGrafter"/>
</dbReference>
<feature type="transmembrane region" description="Helical" evidence="11">
    <location>
        <begin position="271"/>
        <end position="291"/>
    </location>
</feature>
<evidence type="ECO:0000313" key="13">
    <source>
        <dbReference type="EMBL" id="CAD8787554.1"/>
    </source>
</evidence>
<evidence type="ECO:0000256" key="7">
    <source>
        <dbReference type="ARBA" id="ARBA00023136"/>
    </source>
</evidence>
<proteinExistence type="predicted"/>
<sequence length="541" mass="57677">MSNQDSLNYVLFFGIVLLTVIVGYCIKSYKLRYATEGSVALVLGALAGGFICFKYMVVENRTDQPKKLITFDDNMFFDVLLPPIIFSAGFNVKKKLFFENFITVMVLGVFGTMWSCFFVAGSMIHLMRGAHLPRRRLISNAISLGAIFSCTDSVASLQVLDKDSEPLLHSLLFGEGVVNDATAIVLLSATKGLSIAEIDSDLTLKAFAWLLVGFARLFFLSLVLGLAMGLISALIVRWVLARRRRHPECEILIVGLLGFMAYFMAEVTNLSAILTVFFCGIAMSHYTWHSLCPTAQVVSRQGFSAVASLCEIVLFVYSGLDMWVTALWPNSLYTSWESLQKIVALASGALVIVLVARAAFVFPICWLADKSWLRKSPLGSPGAAVLWWGGVPRGAITLALTYDIFLKDAIAPAVAAVFGSGNGGGGMGNGNGNGGGTFAGSMGGMMAGVLESSQTALAPGMEAASVVMTATTAATTPTMATMATAPENQIIIAASIIVVAVTTLGFGAATGRVMEYLLNLRRFSIPHGKSHPSSSSSSSSS</sequence>
<feature type="transmembrane region" description="Helical" evidence="11">
    <location>
        <begin position="303"/>
        <end position="324"/>
    </location>
</feature>
<dbReference type="PRINTS" id="PR01084">
    <property type="entry name" value="NAHEXCHNGR"/>
</dbReference>
<keyword evidence="2" id="KW-0813">Transport</keyword>
<dbReference type="GO" id="GO:0015385">
    <property type="term" value="F:sodium:proton antiporter activity"/>
    <property type="evidence" value="ECO:0007669"/>
    <property type="project" value="InterPro"/>
</dbReference>
<accession>A0A7S0YQ19</accession>
<keyword evidence="8" id="KW-0739">Sodium transport</keyword>
<evidence type="ECO:0000256" key="1">
    <source>
        <dbReference type="ARBA" id="ARBA00004141"/>
    </source>
</evidence>
<feature type="transmembrane region" description="Helical" evidence="11">
    <location>
        <begin position="344"/>
        <end position="368"/>
    </location>
</feature>
<feature type="transmembrane region" description="Helical" evidence="11">
    <location>
        <begin position="490"/>
        <end position="509"/>
    </location>
</feature>
<evidence type="ECO:0000256" key="9">
    <source>
        <dbReference type="ARBA" id="ARBA00047524"/>
    </source>
</evidence>
<feature type="transmembrane region" description="Helical" evidence="11">
    <location>
        <begin position="248"/>
        <end position="265"/>
    </location>
</feature>
<dbReference type="Gene3D" id="6.10.140.1330">
    <property type="match status" value="1"/>
</dbReference>
<comment type="catalytic activity">
    <reaction evidence="9">
        <text>Na(+)(in) + H(+)(out) = Na(+)(out) + H(+)(in)</text>
        <dbReference type="Rhea" id="RHEA:29419"/>
        <dbReference type="ChEBI" id="CHEBI:15378"/>
        <dbReference type="ChEBI" id="CHEBI:29101"/>
    </reaction>
</comment>
<keyword evidence="6" id="KW-0406">Ion transport</keyword>
<comment type="subcellular location">
    <subcellularLocation>
        <location evidence="1">Membrane</location>
        <topology evidence="1">Multi-pass membrane protein</topology>
    </subcellularLocation>
</comment>
<feature type="transmembrane region" description="Helical" evidence="11">
    <location>
        <begin position="6"/>
        <end position="26"/>
    </location>
</feature>
<dbReference type="PANTHER" id="PTHR10110">
    <property type="entry name" value="SODIUM/HYDROGEN EXCHANGER"/>
    <property type="match status" value="1"/>
</dbReference>
<protein>
    <recommendedName>
        <fullName evidence="12">Cation/H+ exchanger transmembrane domain-containing protein</fullName>
    </recommendedName>
</protein>
<reference evidence="13" key="1">
    <citation type="submission" date="2021-01" db="EMBL/GenBank/DDBJ databases">
        <authorList>
            <person name="Corre E."/>
            <person name="Pelletier E."/>
            <person name="Niang G."/>
            <person name="Scheremetjew M."/>
            <person name="Finn R."/>
            <person name="Kale V."/>
            <person name="Holt S."/>
            <person name="Cochrane G."/>
            <person name="Meng A."/>
            <person name="Brown T."/>
            <person name="Cohen L."/>
        </authorList>
    </citation>
    <scope>NUCLEOTIDE SEQUENCE</scope>
    <source>
        <strain evidence="13">SAG 63-3</strain>
    </source>
</reference>
<comment type="catalytic activity">
    <reaction evidence="10">
        <text>K(+)(in) + H(+)(out) = K(+)(out) + H(+)(in)</text>
        <dbReference type="Rhea" id="RHEA:29467"/>
        <dbReference type="ChEBI" id="CHEBI:15378"/>
        <dbReference type="ChEBI" id="CHEBI:29103"/>
    </reaction>
</comment>
<gene>
    <name evidence="13" type="ORF">PPAR00522_LOCUS19052</name>
</gene>
<keyword evidence="3 11" id="KW-0812">Transmembrane</keyword>
<organism evidence="13">
    <name type="scientific">Polytomella parva</name>
    <dbReference type="NCBI Taxonomy" id="51329"/>
    <lineage>
        <taxon>Eukaryota</taxon>
        <taxon>Viridiplantae</taxon>
        <taxon>Chlorophyta</taxon>
        <taxon>core chlorophytes</taxon>
        <taxon>Chlorophyceae</taxon>
        <taxon>CS clade</taxon>
        <taxon>Chlamydomonadales</taxon>
        <taxon>Chlamydomonadaceae</taxon>
        <taxon>Polytomella</taxon>
    </lineage>
</organism>
<dbReference type="InterPro" id="IPR018422">
    <property type="entry name" value="Cation/H_exchanger_CPA1"/>
</dbReference>
<evidence type="ECO:0000256" key="6">
    <source>
        <dbReference type="ARBA" id="ARBA00023065"/>
    </source>
</evidence>
<dbReference type="InterPro" id="IPR006153">
    <property type="entry name" value="Cation/H_exchanger_TM"/>
</dbReference>
<evidence type="ECO:0000259" key="12">
    <source>
        <dbReference type="Pfam" id="PF00999"/>
    </source>
</evidence>
<feature type="transmembrane region" description="Helical" evidence="11">
    <location>
        <begin position="38"/>
        <end position="57"/>
    </location>
</feature>
<feature type="transmembrane region" description="Helical" evidence="11">
    <location>
        <begin position="101"/>
        <end position="125"/>
    </location>
</feature>
<dbReference type="GO" id="GO:0015386">
    <property type="term" value="F:potassium:proton antiporter activity"/>
    <property type="evidence" value="ECO:0007669"/>
    <property type="project" value="TreeGrafter"/>
</dbReference>
<dbReference type="InterPro" id="IPR004709">
    <property type="entry name" value="NaH_exchanger"/>
</dbReference>
<feature type="transmembrane region" description="Helical" evidence="11">
    <location>
        <begin position="207"/>
        <end position="236"/>
    </location>
</feature>
<evidence type="ECO:0000256" key="11">
    <source>
        <dbReference type="SAM" id="Phobius"/>
    </source>
</evidence>
<name>A0A7S0YQ19_9CHLO</name>
<feature type="domain" description="Cation/H+ exchanger transmembrane" evidence="12">
    <location>
        <begin position="18"/>
        <end position="410"/>
    </location>
</feature>
<evidence type="ECO:0000256" key="8">
    <source>
        <dbReference type="ARBA" id="ARBA00023201"/>
    </source>
</evidence>
<dbReference type="Pfam" id="PF00999">
    <property type="entry name" value="Na_H_Exchanger"/>
    <property type="match status" value="1"/>
</dbReference>
<dbReference type="PANTHER" id="PTHR10110:SF197">
    <property type="entry name" value="SODIUM_HYDROGEN EXCHANGER"/>
    <property type="match status" value="1"/>
</dbReference>
<evidence type="ECO:0000256" key="4">
    <source>
        <dbReference type="ARBA" id="ARBA00022989"/>
    </source>
</evidence>
<evidence type="ECO:0000256" key="3">
    <source>
        <dbReference type="ARBA" id="ARBA00022692"/>
    </source>
</evidence>
<evidence type="ECO:0000256" key="2">
    <source>
        <dbReference type="ARBA" id="ARBA00022448"/>
    </source>
</evidence>
<keyword evidence="5" id="KW-0915">Sodium</keyword>
<keyword evidence="7 11" id="KW-0472">Membrane</keyword>
<dbReference type="EMBL" id="HBFM01029367">
    <property type="protein sequence ID" value="CAD8787554.1"/>
    <property type="molecule type" value="Transcribed_RNA"/>
</dbReference>
<dbReference type="GO" id="GO:0098719">
    <property type="term" value="P:sodium ion import across plasma membrane"/>
    <property type="evidence" value="ECO:0007669"/>
    <property type="project" value="TreeGrafter"/>
</dbReference>
<feature type="non-terminal residue" evidence="13">
    <location>
        <position position="541"/>
    </location>
</feature>
<dbReference type="AlphaFoldDB" id="A0A7S0YQ19"/>
<feature type="transmembrane region" description="Helical" evidence="11">
    <location>
        <begin position="137"/>
        <end position="160"/>
    </location>
</feature>
<evidence type="ECO:0000256" key="10">
    <source>
        <dbReference type="ARBA" id="ARBA00047912"/>
    </source>
</evidence>
<keyword evidence="4 11" id="KW-1133">Transmembrane helix</keyword>